<dbReference type="Proteomes" id="UP000198551">
    <property type="component" value="Unassembled WGS sequence"/>
</dbReference>
<dbReference type="RefSeq" id="WP_018787358.1">
    <property type="nucleotide sequence ID" value="NZ_FMCV01000020.1"/>
</dbReference>
<reference evidence="3" key="1">
    <citation type="submission" date="2016-06" db="EMBL/GenBank/DDBJ databases">
        <authorList>
            <person name="Varghese N."/>
        </authorList>
    </citation>
    <scope>NUCLEOTIDE SEQUENCE [LARGE SCALE GENOMIC DNA]</scope>
    <source>
        <strain evidence="3">DSM 45555</strain>
    </source>
</reference>
<sequence>MQRTQSPGLARLARLNPTVVFLAALALVLVGLFAPGPAGGGLLLVLAGGLVWLMSVTWPVQAPATRMLRLVMLTLLVAVALAKLTVG</sequence>
<evidence type="ECO:0000313" key="2">
    <source>
        <dbReference type="EMBL" id="SCF36415.1"/>
    </source>
</evidence>
<gene>
    <name evidence="2" type="ORF">GA0070215_12090</name>
</gene>
<organism evidence="2 3">
    <name type="scientific">Micromonospora marina</name>
    <dbReference type="NCBI Taxonomy" id="307120"/>
    <lineage>
        <taxon>Bacteria</taxon>
        <taxon>Bacillati</taxon>
        <taxon>Actinomycetota</taxon>
        <taxon>Actinomycetes</taxon>
        <taxon>Micromonosporales</taxon>
        <taxon>Micromonosporaceae</taxon>
        <taxon>Micromonospora</taxon>
    </lineage>
</organism>
<feature type="transmembrane region" description="Helical" evidence="1">
    <location>
        <begin position="40"/>
        <end position="60"/>
    </location>
</feature>
<dbReference type="Pfam" id="PF20444">
    <property type="entry name" value="DUF6703"/>
    <property type="match status" value="1"/>
</dbReference>
<feature type="transmembrane region" description="Helical" evidence="1">
    <location>
        <begin position="12"/>
        <end position="34"/>
    </location>
</feature>
<dbReference type="EMBL" id="FMCV01000020">
    <property type="protein sequence ID" value="SCF36415.1"/>
    <property type="molecule type" value="Genomic_DNA"/>
</dbReference>
<keyword evidence="1" id="KW-0812">Transmembrane</keyword>
<dbReference type="InterPro" id="IPR046549">
    <property type="entry name" value="DUF6703"/>
</dbReference>
<proteinExistence type="predicted"/>
<protein>
    <submittedName>
        <fullName evidence="2">Uncharacterized protein</fullName>
    </submittedName>
</protein>
<keyword evidence="1" id="KW-1133">Transmembrane helix</keyword>
<accession>A0A1C4ZTZ4</accession>
<keyword evidence="1" id="KW-0472">Membrane</keyword>
<feature type="transmembrane region" description="Helical" evidence="1">
    <location>
        <begin position="67"/>
        <end position="86"/>
    </location>
</feature>
<keyword evidence="3" id="KW-1185">Reference proteome</keyword>
<name>A0A1C4ZTZ4_9ACTN</name>
<dbReference type="AlphaFoldDB" id="A0A1C4ZTZ4"/>
<evidence type="ECO:0000256" key="1">
    <source>
        <dbReference type="SAM" id="Phobius"/>
    </source>
</evidence>
<evidence type="ECO:0000313" key="3">
    <source>
        <dbReference type="Proteomes" id="UP000198551"/>
    </source>
</evidence>